<evidence type="ECO:0000313" key="7">
    <source>
        <dbReference type="Proteomes" id="UP000324897"/>
    </source>
</evidence>
<dbReference type="InterPro" id="IPR036093">
    <property type="entry name" value="NAC_dom_sf"/>
</dbReference>
<keyword evidence="7" id="KW-1185">Reference proteome</keyword>
<dbReference type="GO" id="GO:0003677">
    <property type="term" value="F:DNA binding"/>
    <property type="evidence" value="ECO:0007669"/>
    <property type="project" value="UniProtKB-KW"/>
</dbReference>
<dbReference type="InterPro" id="IPR003441">
    <property type="entry name" value="NAC-dom"/>
</dbReference>
<dbReference type="Gramene" id="TVU01651">
    <property type="protein sequence ID" value="TVU01651"/>
    <property type="gene ID" value="EJB05_52882"/>
</dbReference>
<dbReference type="Proteomes" id="UP000324897">
    <property type="component" value="Unassembled WGS sequence"/>
</dbReference>
<proteinExistence type="predicted"/>
<sequence>MEATDAELVEALARRRLGLPPPPFAVHELASFFHYDSHPSQLYERFGGGDAVSSGGCVYFFSDQIGAHDWKVASGNERVFDADAGGGEEIGSKLTLVFDDSRWGIQQGTMRWVMDEFDAAHDDHRGEIPWRLYDLRLYRLRRHQGPPRQQQEPRRVGGFRRLNLLV</sequence>
<keyword evidence="1" id="KW-0805">Transcription regulation</keyword>
<evidence type="ECO:0000313" key="6">
    <source>
        <dbReference type="EMBL" id="TVU01651.1"/>
    </source>
</evidence>
<dbReference type="SUPFAM" id="SSF101941">
    <property type="entry name" value="NAC domain"/>
    <property type="match status" value="1"/>
</dbReference>
<dbReference type="AlphaFoldDB" id="A0A5J9SRN4"/>
<protein>
    <recommendedName>
        <fullName evidence="5">NAC domain-containing protein</fullName>
    </recommendedName>
</protein>
<dbReference type="Pfam" id="PF02365">
    <property type="entry name" value="NAM"/>
    <property type="match status" value="1"/>
</dbReference>
<evidence type="ECO:0000259" key="5">
    <source>
        <dbReference type="PROSITE" id="PS51005"/>
    </source>
</evidence>
<gene>
    <name evidence="6" type="ORF">EJB05_52882</name>
</gene>
<dbReference type="PROSITE" id="PS51005">
    <property type="entry name" value="NAC"/>
    <property type="match status" value="1"/>
</dbReference>
<evidence type="ECO:0000256" key="1">
    <source>
        <dbReference type="ARBA" id="ARBA00023015"/>
    </source>
</evidence>
<dbReference type="GO" id="GO:0006355">
    <property type="term" value="P:regulation of DNA-templated transcription"/>
    <property type="evidence" value="ECO:0007669"/>
    <property type="project" value="InterPro"/>
</dbReference>
<feature type="domain" description="NAC" evidence="5">
    <location>
        <begin position="1"/>
        <end position="143"/>
    </location>
</feature>
<comment type="caution">
    <text evidence="6">The sequence shown here is derived from an EMBL/GenBank/DDBJ whole genome shotgun (WGS) entry which is preliminary data.</text>
</comment>
<dbReference type="EMBL" id="RWGY01000409">
    <property type="protein sequence ID" value="TVU01651.1"/>
    <property type="molecule type" value="Genomic_DNA"/>
</dbReference>
<reference evidence="6 7" key="1">
    <citation type="journal article" date="2019" name="Sci. Rep.">
        <title>A high-quality genome of Eragrostis curvula grass provides insights into Poaceae evolution and supports new strategies to enhance forage quality.</title>
        <authorList>
            <person name="Carballo J."/>
            <person name="Santos B.A.C.M."/>
            <person name="Zappacosta D."/>
            <person name="Garbus I."/>
            <person name="Selva J.P."/>
            <person name="Gallo C.A."/>
            <person name="Diaz A."/>
            <person name="Albertini E."/>
            <person name="Caccamo M."/>
            <person name="Echenique V."/>
        </authorList>
    </citation>
    <scope>NUCLEOTIDE SEQUENCE [LARGE SCALE GENOMIC DNA]</scope>
    <source>
        <strain evidence="7">cv. Victoria</strain>
        <tissue evidence="6">Leaf</tissue>
    </source>
</reference>
<keyword evidence="2" id="KW-0238">DNA-binding</keyword>
<name>A0A5J9SRN4_9POAL</name>
<evidence type="ECO:0000256" key="4">
    <source>
        <dbReference type="ARBA" id="ARBA00023242"/>
    </source>
</evidence>
<accession>A0A5J9SRN4</accession>
<evidence type="ECO:0000256" key="3">
    <source>
        <dbReference type="ARBA" id="ARBA00023163"/>
    </source>
</evidence>
<keyword evidence="3" id="KW-0804">Transcription</keyword>
<keyword evidence="4" id="KW-0539">Nucleus</keyword>
<dbReference type="Gene3D" id="2.170.150.80">
    <property type="entry name" value="NAC domain"/>
    <property type="match status" value="1"/>
</dbReference>
<evidence type="ECO:0000256" key="2">
    <source>
        <dbReference type="ARBA" id="ARBA00023125"/>
    </source>
</evidence>
<organism evidence="6 7">
    <name type="scientific">Eragrostis curvula</name>
    <name type="common">weeping love grass</name>
    <dbReference type="NCBI Taxonomy" id="38414"/>
    <lineage>
        <taxon>Eukaryota</taxon>
        <taxon>Viridiplantae</taxon>
        <taxon>Streptophyta</taxon>
        <taxon>Embryophyta</taxon>
        <taxon>Tracheophyta</taxon>
        <taxon>Spermatophyta</taxon>
        <taxon>Magnoliopsida</taxon>
        <taxon>Liliopsida</taxon>
        <taxon>Poales</taxon>
        <taxon>Poaceae</taxon>
        <taxon>PACMAD clade</taxon>
        <taxon>Chloridoideae</taxon>
        <taxon>Eragrostideae</taxon>
        <taxon>Eragrostidinae</taxon>
        <taxon>Eragrostis</taxon>
    </lineage>
</organism>